<sequence>MISDNRAKKFIMGAAAYKHYSTKMEKFRSRKAILVSQYISAACHTQFICKGHIAHPCKLRMDEVRALSTLLYALSAACVLSK</sequence>
<dbReference type="EMBL" id="HG994370">
    <property type="protein sequence ID" value="CAF2059879.1"/>
    <property type="molecule type" value="Genomic_DNA"/>
</dbReference>
<protein>
    <submittedName>
        <fullName evidence="1">(rape) hypothetical protein</fullName>
    </submittedName>
</protein>
<proteinExistence type="predicted"/>
<dbReference type="AlphaFoldDB" id="A0A816QHE9"/>
<reference evidence="1" key="1">
    <citation type="submission" date="2021-01" db="EMBL/GenBank/DDBJ databases">
        <authorList>
            <consortium name="Genoscope - CEA"/>
            <person name="William W."/>
        </authorList>
    </citation>
    <scope>NUCLEOTIDE SEQUENCE</scope>
</reference>
<accession>A0A816QHE9</accession>
<gene>
    <name evidence="1" type="ORF">DARMORV10_C06P27430.1</name>
</gene>
<dbReference type="Proteomes" id="UP001295469">
    <property type="component" value="Chromosome C06"/>
</dbReference>
<name>A0A816QHE9_BRANA</name>
<evidence type="ECO:0000313" key="1">
    <source>
        <dbReference type="EMBL" id="CAF2059879.1"/>
    </source>
</evidence>
<organism evidence="1">
    <name type="scientific">Brassica napus</name>
    <name type="common">Rape</name>
    <dbReference type="NCBI Taxonomy" id="3708"/>
    <lineage>
        <taxon>Eukaryota</taxon>
        <taxon>Viridiplantae</taxon>
        <taxon>Streptophyta</taxon>
        <taxon>Embryophyta</taxon>
        <taxon>Tracheophyta</taxon>
        <taxon>Spermatophyta</taxon>
        <taxon>Magnoliopsida</taxon>
        <taxon>eudicotyledons</taxon>
        <taxon>Gunneridae</taxon>
        <taxon>Pentapetalae</taxon>
        <taxon>rosids</taxon>
        <taxon>malvids</taxon>
        <taxon>Brassicales</taxon>
        <taxon>Brassicaceae</taxon>
        <taxon>Brassiceae</taxon>
        <taxon>Brassica</taxon>
    </lineage>
</organism>